<dbReference type="InterPro" id="IPR017459">
    <property type="entry name" value="Glycosyl_Trfase_fam3_N_dom"/>
</dbReference>
<dbReference type="OrthoDB" id="9806430at2"/>
<evidence type="ECO:0000256" key="7">
    <source>
        <dbReference type="ARBA" id="ARBA00052328"/>
    </source>
</evidence>
<dbReference type="PANTHER" id="PTHR43285">
    <property type="entry name" value="ANTHRANILATE PHOSPHORIBOSYLTRANSFERASE"/>
    <property type="match status" value="1"/>
</dbReference>
<dbReference type="UniPathway" id="UPA00035">
    <property type="reaction ID" value="UER00041"/>
</dbReference>
<keyword evidence="4 9" id="KW-0808">Transferase</keyword>
<comment type="subunit">
    <text evidence="9">Homodimer.</text>
</comment>
<dbReference type="Proteomes" id="UP000279909">
    <property type="component" value="Unassembled WGS sequence"/>
</dbReference>
<feature type="binding site" evidence="9">
    <location>
        <position position="81"/>
    </location>
    <ligand>
        <name>anthranilate</name>
        <dbReference type="ChEBI" id="CHEBI:16567"/>
        <label>1</label>
    </ligand>
</feature>
<evidence type="ECO:0000259" key="11">
    <source>
        <dbReference type="Pfam" id="PF02885"/>
    </source>
</evidence>
<feature type="domain" description="Glycosyl transferase family 3" evidence="10">
    <location>
        <begin position="74"/>
        <end position="325"/>
    </location>
</feature>
<comment type="caution">
    <text evidence="9">Lacks conserved residue(s) required for the propagation of feature annotation.</text>
</comment>
<feature type="binding site" evidence="9">
    <location>
        <begin position="84"/>
        <end position="85"/>
    </location>
    <ligand>
        <name>5-phospho-alpha-D-ribose 1-diphosphate</name>
        <dbReference type="ChEBI" id="CHEBI:58017"/>
    </ligand>
</feature>
<keyword evidence="6 9" id="KW-0057">Aromatic amino acid biosynthesis</keyword>
<reference evidence="12 13" key="1">
    <citation type="journal article" date="2014" name="Int. J. Syst. Evol. Microbiol.">
        <title>Lysinibacillus halotolerans sp. nov., isolated from saline-alkaline soil.</title>
        <authorList>
            <person name="Kong D."/>
            <person name="Wang Y."/>
            <person name="Zhao B."/>
            <person name="Li Y."/>
            <person name="Song J."/>
            <person name="Zhai Y."/>
            <person name="Zhang C."/>
            <person name="Wang H."/>
            <person name="Chen X."/>
            <person name="Zhao B."/>
            <person name="Ruan Z."/>
        </authorList>
    </citation>
    <scope>NUCLEOTIDE SEQUENCE [LARGE SCALE GENOMIC DNA]</scope>
    <source>
        <strain evidence="12 13">MCCC 1A12703</strain>
    </source>
</reference>
<keyword evidence="3 9" id="KW-0328">Glycosyltransferase</keyword>
<evidence type="ECO:0000256" key="2">
    <source>
        <dbReference type="ARBA" id="ARBA00022605"/>
    </source>
</evidence>
<evidence type="ECO:0000256" key="6">
    <source>
        <dbReference type="ARBA" id="ARBA00023141"/>
    </source>
</evidence>
<feature type="binding site" evidence="9">
    <location>
        <position position="227"/>
    </location>
    <ligand>
        <name>Mg(2+)</name>
        <dbReference type="ChEBI" id="CHEBI:18420"/>
        <label>1</label>
    </ligand>
</feature>
<name>A0A3M8H7T5_9BACI</name>
<feature type="binding site" evidence="9">
    <location>
        <position position="112"/>
    </location>
    <ligand>
        <name>anthranilate</name>
        <dbReference type="ChEBI" id="CHEBI:16567"/>
        <label>1</label>
    </ligand>
</feature>
<dbReference type="Gene3D" id="3.40.1030.10">
    <property type="entry name" value="Nucleoside phosphorylase/phosphoribosyltransferase catalytic domain"/>
    <property type="match status" value="1"/>
</dbReference>
<evidence type="ECO:0000256" key="5">
    <source>
        <dbReference type="ARBA" id="ARBA00022822"/>
    </source>
</evidence>
<evidence type="ECO:0000256" key="1">
    <source>
        <dbReference type="ARBA" id="ARBA00004907"/>
    </source>
</evidence>
<evidence type="ECO:0000313" key="12">
    <source>
        <dbReference type="EMBL" id="RNC98339.1"/>
    </source>
</evidence>
<dbReference type="FunFam" id="3.40.1030.10:FF:000002">
    <property type="entry name" value="Anthranilate phosphoribosyltransferase"/>
    <property type="match status" value="1"/>
</dbReference>
<dbReference type="NCBIfam" id="TIGR01245">
    <property type="entry name" value="trpD"/>
    <property type="match status" value="1"/>
</dbReference>
<feature type="binding site" evidence="9">
    <location>
        <position position="121"/>
    </location>
    <ligand>
        <name>5-phospho-alpha-D-ribose 1-diphosphate</name>
        <dbReference type="ChEBI" id="CHEBI:58017"/>
    </ligand>
</feature>
<feature type="binding site" evidence="9">
    <location>
        <position position="89"/>
    </location>
    <ligand>
        <name>5-phospho-alpha-D-ribose 1-diphosphate</name>
        <dbReference type="ChEBI" id="CHEBI:58017"/>
    </ligand>
</feature>
<keyword evidence="2 9" id="KW-0028">Amino-acid biosynthesis</keyword>
<feature type="binding site" evidence="9">
    <location>
        <begin position="91"/>
        <end position="94"/>
    </location>
    <ligand>
        <name>5-phospho-alpha-D-ribose 1-diphosphate</name>
        <dbReference type="ChEBI" id="CHEBI:58017"/>
    </ligand>
</feature>
<evidence type="ECO:0000256" key="8">
    <source>
        <dbReference type="ARBA" id="ARBA00061188"/>
    </source>
</evidence>
<evidence type="ECO:0000256" key="9">
    <source>
        <dbReference type="HAMAP-Rule" id="MF_00211"/>
    </source>
</evidence>
<comment type="similarity">
    <text evidence="9">Belongs to the anthranilate phosphoribosyltransferase family.</text>
</comment>
<keyword evidence="9" id="KW-0460">Magnesium</keyword>
<feature type="binding site" evidence="9">
    <location>
        <position position="167"/>
    </location>
    <ligand>
        <name>anthranilate</name>
        <dbReference type="ChEBI" id="CHEBI:16567"/>
        <label>2</label>
    </ligand>
</feature>
<dbReference type="InterPro" id="IPR000312">
    <property type="entry name" value="Glycosyl_Trfase_fam3"/>
</dbReference>
<proteinExistence type="inferred from homology"/>
<feature type="binding site" evidence="9">
    <location>
        <position position="227"/>
    </location>
    <ligand>
        <name>Mg(2+)</name>
        <dbReference type="ChEBI" id="CHEBI:18420"/>
        <label>2</label>
    </ligand>
</feature>
<dbReference type="Pfam" id="PF00591">
    <property type="entry name" value="Glycos_transf_3"/>
    <property type="match status" value="1"/>
</dbReference>
<dbReference type="Pfam" id="PF02885">
    <property type="entry name" value="Glycos_trans_3N"/>
    <property type="match status" value="1"/>
</dbReference>
<dbReference type="GO" id="GO:0000162">
    <property type="term" value="P:L-tryptophan biosynthetic process"/>
    <property type="evidence" value="ECO:0007669"/>
    <property type="project" value="UniProtKB-UniRule"/>
</dbReference>
<dbReference type="HAMAP" id="MF_00211">
    <property type="entry name" value="TrpD"/>
    <property type="match status" value="1"/>
</dbReference>
<dbReference type="SUPFAM" id="SSF47648">
    <property type="entry name" value="Nucleoside phosphorylase/phosphoribosyltransferase N-terminal domain"/>
    <property type="match status" value="1"/>
</dbReference>
<keyword evidence="9" id="KW-0479">Metal-binding</keyword>
<dbReference type="SUPFAM" id="SSF52418">
    <property type="entry name" value="Nucleoside phosphorylase/phosphoribosyltransferase catalytic domain"/>
    <property type="match status" value="1"/>
</dbReference>
<dbReference type="Gene3D" id="1.20.970.10">
    <property type="entry name" value="Transferase, Pyrimidine Nucleoside Phosphorylase, Chain C"/>
    <property type="match status" value="1"/>
</dbReference>
<dbReference type="GO" id="GO:0004048">
    <property type="term" value="F:anthranilate phosphoribosyltransferase activity"/>
    <property type="evidence" value="ECO:0007669"/>
    <property type="project" value="UniProtKB-UniRule"/>
</dbReference>
<comment type="pathway">
    <text evidence="1 9">Amino-acid biosynthesis; L-tryptophan biosynthesis; L-tryptophan from chorismate: step 2/5.</text>
</comment>
<evidence type="ECO:0000256" key="4">
    <source>
        <dbReference type="ARBA" id="ARBA00022679"/>
    </source>
</evidence>
<dbReference type="InterPro" id="IPR005940">
    <property type="entry name" value="Anthranilate_Pribosyl_Tfrase"/>
</dbReference>
<dbReference type="GO" id="GO:0000287">
    <property type="term" value="F:magnesium ion binding"/>
    <property type="evidence" value="ECO:0007669"/>
    <property type="project" value="UniProtKB-UniRule"/>
</dbReference>
<sequence length="345" mass="37041">MGIQSFTNQVKEMNNLSFEEMLQAAECIFNEETPKEDIADLLIALSNKGETTEEVAALATVMKSNALPLPLPEGNYLDNCGTGGDGLKSFNISTTSAFVLAANGVSVVKHGNRKISSASGSSDVLQALGIHTEFSIEDSIDLLQREGITFLHAPNVHPKLKRIGEIRRTIGKPTIFNMVGPLTNPANLTTQLVGINRPEFVSQYAEALRILGRQRAIVVSGSQGMDEASLDSNNTFALLEKGEIKPFSIDIQSLGLTPVSITALRGGTPEENAVILTELLQGKQSVYFDVVVFNSALGLFAHGTVDSVKDGVELARDSILSGKALRKLEAVVEYSQGIVKERAVQ</sequence>
<organism evidence="12 13">
    <name type="scientific">Lysinibacillus halotolerans</name>
    <dbReference type="NCBI Taxonomy" id="1368476"/>
    <lineage>
        <taxon>Bacteria</taxon>
        <taxon>Bacillati</taxon>
        <taxon>Bacillota</taxon>
        <taxon>Bacilli</taxon>
        <taxon>Bacillales</taxon>
        <taxon>Bacillaceae</taxon>
        <taxon>Lysinibacillus</taxon>
    </lineage>
</organism>
<feature type="binding site" evidence="9">
    <location>
        <position position="81"/>
    </location>
    <ligand>
        <name>5-phospho-alpha-D-ribose 1-diphosphate</name>
        <dbReference type="ChEBI" id="CHEBI:58017"/>
    </ligand>
</feature>
<dbReference type="RefSeq" id="WP_122972443.1">
    <property type="nucleotide sequence ID" value="NZ_RHLQ01000027.1"/>
</dbReference>
<protein>
    <recommendedName>
        <fullName evidence="9">Anthranilate phosphoribosyltransferase</fullName>
        <ecNumber evidence="9">2.4.2.18</ecNumber>
    </recommendedName>
</protein>
<dbReference type="InterPro" id="IPR036320">
    <property type="entry name" value="Glycosyl_Trfase_fam3_N_dom_sf"/>
</dbReference>
<evidence type="ECO:0000256" key="3">
    <source>
        <dbReference type="ARBA" id="ARBA00022676"/>
    </source>
</evidence>
<comment type="function">
    <text evidence="9">Catalyzes the transfer of the phosphoribosyl group of 5-phosphorylribose-1-pyrophosphate (PRPP) to anthranilate to yield N-(5'-phosphoribosyl)-anthranilate (PRA).</text>
</comment>
<keyword evidence="13" id="KW-1185">Reference proteome</keyword>
<dbReference type="GO" id="GO:0005829">
    <property type="term" value="C:cytosol"/>
    <property type="evidence" value="ECO:0007669"/>
    <property type="project" value="TreeGrafter"/>
</dbReference>
<dbReference type="InterPro" id="IPR035902">
    <property type="entry name" value="Nuc_phospho_transferase"/>
</dbReference>
<dbReference type="EC" id="2.4.2.18" evidence="9"/>
<comment type="caution">
    <text evidence="12">The sequence shown here is derived from an EMBL/GenBank/DDBJ whole genome shotgun (WGS) entry which is preliminary data.</text>
</comment>
<feature type="binding site" evidence="9">
    <location>
        <position position="93"/>
    </location>
    <ligand>
        <name>Mg(2+)</name>
        <dbReference type="ChEBI" id="CHEBI:18420"/>
        <label>1</label>
    </ligand>
</feature>
<dbReference type="AlphaFoldDB" id="A0A3M8H7T5"/>
<dbReference type="EMBL" id="RHLQ01000027">
    <property type="protein sequence ID" value="RNC98339.1"/>
    <property type="molecule type" value="Genomic_DNA"/>
</dbReference>
<comment type="similarity">
    <text evidence="8">In the C-terminal section; belongs to the anthranilate phosphoribosyltransferase family.</text>
</comment>
<accession>A0A3M8H7T5</accession>
<comment type="cofactor">
    <cofactor evidence="9">
        <name>Mg(2+)</name>
        <dbReference type="ChEBI" id="CHEBI:18420"/>
    </cofactor>
    <text evidence="9">Binds 2 magnesium ions per monomer.</text>
</comment>
<keyword evidence="5 9" id="KW-0822">Tryptophan biosynthesis</keyword>
<gene>
    <name evidence="9 12" type="primary">trpD</name>
    <name evidence="12" type="ORF">EC501_11495</name>
</gene>
<feature type="binding site" evidence="9">
    <location>
        <position position="226"/>
    </location>
    <ligand>
        <name>Mg(2+)</name>
        <dbReference type="ChEBI" id="CHEBI:18420"/>
        <label>2</label>
    </ligand>
</feature>
<dbReference type="PANTHER" id="PTHR43285:SF2">
    <property type="entry name" value="ANTHRANILATE PHOSPHORIBOSYLTRANSFERASE"/>
    <property type="match status" value="1"/>
</dbReference>
<evidence type="ECO:0000313" key="13">
    <source>
        <dbReference type="Proteomes" id="UP000279909"/>
    </source>
</evidence>
<feature type="binding site" evidence="9">
    <location>
        <begin position="109"/>
        <end position="117"/>
    </location>
    <ligand>
        <name>5-phospho-alpha-D-ribose 1-diphosphate</name>
        <dbReference type="ChEBI" id="CHEBI:58017"/>
    </ligand>
</feature>
<evidence type="ECO:0000259" key="10">
    <source>
        <dbReference type="Pfam" id="PF00591"/>
    </source>
</evidence>
<feature type="domain" description="Glycosyl transferase family 3 N-terminal" evidence="11">
    <location>
        <begin position="6"/>
        <end position="65"/>
    </location>
</feature>
<comment type="catalytic activity">
    <reaction evidence="7 9">
        <text>N-(5-phospho-beta-D-ribosyl)anthranilate + diphosphate = 5-phospho-alpha-D-ribose 1-diphosphate + anthranilate</text>
        <dbReference type="Rhea" id="RHEA:11768"/>
        <dbReference type="ChEBI" id="CHEBI:16567"/>
        <dbReference type="ChEBI" id="CHEBI:18277"/>
        <dbReference type="ChEBI" id="CHEBI:33019"/>
        <dbReference type="ChEBI" id="CHEBI:58017"/>
        <dbReference type="EC" id="2.4.2.18"/>
    </reaction>
</comment>